<dbReference type="PANTHER" id="PTHR12788:SF10">
    <property type="entry name" value="PROTEIN-TYROSINE SULFOTRANSFERASE"/>
    <property type="match status" value="1"/>
</dbReference>
<reference evidence="4" key="1">
    <citation type="submission" date="2018-05" db="EMBL/GenBank/DDBJ databases">
        <authorList>
            <person name="Liu B.-T."/>
        </authorList>
    </citation>
    <scope>NUCLEOTIDE SEQUENCE [LARGE SCALE GENOMIC DNA]</scope>
    <source>
        <strain evidence="4">WD6-1</strain>
    </source>
</reference>
<dbReference type="Pfam" id="PF13469">
    <property type="entry name" value="Sulfotransfer_3"/>
    <property type="match status" value="1"/>
</dbReference>
<keyword evidence="2" id="KW-0802">TPR repeat</keyword>
<dbReference type="SMART" id="SM00028">
    <property type="entry name" value="TPR"/>
    <property type="match status" value="6"/>
</dbReference>
<protein>
    <recommendedName>
        <fullName evidence="5">Sulfotransferase family protein</fullName>
    </recommendedName>
</protein>
<comment type="caution">
    <text evidence="3">The sequence shown here is derived from an EMBL/GenBank/DDBJ whole genome shotgun (WGS) entry which is preliminary data.</text>
</comment>
<organism evidence="3 4">
    <name type="scientific">Marinicauda salina</name>
    <dbReference type="NCBI Taxonomy" id="2135793"/>
    <lineage>
        <taxon>Bacteria</taxon>
        <taxon>Pseudomonadati</taxon>
        <taxon>Pseudomonadota</taxon>
        <taxon>Alphaproteobacteria</taxon>
        <taxon>Maricaulales</taxon>
        <taxon>Maricaulaceae</taxon>
        <taxon>Marinicauda</taxon>
    </lineage>
</organism>
<evidence type="ECO:0000256" key="1">
    <source>
        <dbReference type="ARBA" id="ARBA00022679"/>
    </source>
</evidence>
<feature type="repeat" description="TPR" evidence="2">
    <location>
        <begin position="259"/>
        <end position="292"/>
    </location>
</feature>
<keyword evidence="1" id="KW-0808">Transferase</keyword>
<dbReference type="PANTHER" id="PTHR12788">
    <property type="entry name" value="PROTEIN-TYROSINE SULFOTRANSFERASE 2"/>
    <property type="match status" value="1"/>
</dbReference>
<sequence length="649" mass="72797">MAESPGEARDAAVRRLAERPDDPLAALVRAEATRRLGDAGAALRLVEAALALHADHAPLELERARCHVALGDEARARKRLEALLKRREDFAPGWKALADLRQRAGEEEGAAEAARRHAEATIGSPELARAAELLRRGRLGHAEHALRQYVKDHPTDVSGIRLLADVALRLGVLEDARHLLERCLELAPDFNLARHDYANVLLKQQQYEAAGRELERLIADEPENPSHRVLQALLHVRTGRLEEACELYADILARHPRQAKVQLSYGHALKTVGRREDAVAAYRAAVSAQPTLGEAYWSLANLKTVRFDGADIEAMQTALEDESISAHDRFHLQFALGKALEDARRYDDAFEAYAAGNALRRETVQYDPDRIEAETDALMAFFSREFFAEREGWGDPRPDPIFIVGMPRSGSTLQEQILASHSQVDGTFELPDIISMARRLSGKRRPGDRSAYPEILGSLTREEAAALGAEYLERTRIHRGGAPFFIDKMPNNFMHIGLIKLILPNATIIDARRHPMACGFSNFKQLFARGQNFTYSLEEIGRYYVNYVRLMAFWDEVLPGGVLRVIYEDVVADIETQVRRTLAHAGLAFEPQCVEFYSTDRAVRTASSEQVRQPIYATGLEQWRNFEPHLSPLATALRPVLEGDLRWDE</sequence>
<gene>
    <name evidence="3" type="ORF">DDZ18_09110</name>
</gene>
<dbReference type="InterPro" id="IPR011990">
    <property type="entry name" value="TPR-like_helical_dom_sf"/>
</dbReference>
<dbReference type="Pfam" id="PF14559">
    <property type="entry name" value="TPR_19"/>
    <property type="match status" value="1"/>
</dbReference>
<dbReference type="AlphaFoldDB" id="A0A2U2BV36"/>
<keyword evidence="4" id="KW-1185">Reference proteome</keyword>
<dbReference type="OrthoDB" id="9800698at2"/>
<dbReference type="Gene3D" id="1.25.40.10">
    <property type="entry name" value="Tetratricopeptide repeat domain"/>
    <property type="match status" value="1"/>
</dbReference>
<dbReference type="SUPFAM" id="SSF48452">
    <property type="entry name" value="TPR-like"/>
    <property type="match status" value="1"/>
</dbReference>
<dbReference type="PROSITE" id="PS50005">
    <property type="entry name" value="TPR"/>
    <property type="match status" value="1"/>
</dbReference>
<dbReference type="EMBL" id="QEXV01000003">
    <property type="protein sequence ID" value="PWE17883.1"/>
    <property type="molecule type" value="Genomic_DNA"/>
</dbReference>
<dbReference type="GO" id="GO:0008476">
    <property type="term" value="F:protein-tyrosine sulfotransferase activity"/>
    <property type="evidence" value="ECO:0007669"/>
    <property type="project" value="InterPro"/>
</dbReference>
<proteinExistence type="predicted"/>
<evidence type="ECO:0008006" key="5">
    <source>
        <dbReference type="Google" id="ProtNLM"/>
    </source>
</evidence>
<evidence type="ECO:0000256" key="2">
    <source>
        <dbReference type="PROSITE-ProRule" id="PRU00339"/>
    </source>
</evidence>
<accession>A0A2U2BV36</accession>
<dbReference type="Gene3D" id="3.40.50.300">
    <property type="entry name" value="P-loop containing nucleotide triphosphate hydrolases"/>
    <property type="match status" value="1"/>
</dbReference>
<dbReference type="Pfam" id="PF13432">
    <property type="entry name" value="TPR_16"/>
    <property type="match status" value="2"/>
</dbReference>
<evidence type="ECO:0000313" key="4">
    <source>
        <dbReference type="Proteomes" id="UP000245168"/>
    </source>
</evidence>
<dbReference type="InterPro" id="IPR027417">
    <property type="entry name" value="P-loop_NTPase"/>
</dbReference>
<dbReference type="InterPro" id="IPR019734">
    <property type="entry name" value="TPR_rpt"/>
</dbReference>
<dbReference type="SUPFAM" id="SSF52540">
    <property type="entry name" value="P-loop containing nucleoside triphosphate hydrolases"/>
    <property type="match status" value="1"/>
</dbReference>
<dbReference type="Proteomes" id="UP000245168">
    <property type="component" value="Unassembled WGS sequence"/>
</dbReference>
<dbReference type="InterPro" id="IPR026634">
    <property type="entry name" value="TPST-like"/>
</dbReference>
<evidence type="ECO:0000313" key="3">
    <source>
        <dbReference type="EMBL" id="PWE17883.1"/>
    </source>
</evidence>
<name>A0A2U2BV36_9PROT</name>
<dbReference type="Pfam" id="PF13181">
    <property type="entry name" value="TPR_8"/>
    <property type="match status" value="1"/>
</dbReference>